<name>A0A2S9Y4H8_9BACT</name>
<dbReference type="Proteomes" id="UP000237968">
    <property type="component" value="Unassembled WGS sequence"/>
</dbReference>
<accession>A0A2S9Y4H8</accession>
<feature type="region of interest" description="Disordered" evidence="1">
    <location>
        <begin position="1"/>
        <end position="37"/>
    </location>
</feature>
<comment type="caution">
    <text evidence="2">The sequence shown here is derived from an EMBL/GenBank/DDBJ whole genome shotgun (WGS) entry which is preliminary data.</text>
</comment>
<evidence type="ECO:0000256" key="1">
    <source>
        <dbReference type="SAM" id="MobiDB-lite"/>
    </source>
</evidence>
<dbReference type="EMBL" id="PVNK01000138">
    <property type="protein sequence ID" value="PRP99981.1"/>
    <property type="molecule type" value="Genomic_DNA"/>
</dbReference>
<protein>
    <submittedName>
        <fullName evidence="2">Uncharacterized protein</fullName>
    </submittedName>
</protein>
<feature type="compositionally biased region" description="Polar residues" evidence="1">
    <location>
        <begin position="1"/>
        <end position="12"/>
    </location>
</feature>
<evidence type="ECO:0000313" key="2">
    <source>
        <dbReference type="EMBL" id="PRP99981.1"/>
    </source>
</evidence>
<evidence type="ECO:0000313" key="3">
    <source>
        <dbReference type="Proteomes" id="UP000237968"/>
    </source>
</evidence>
<proteinExistence type="predicted"/>
<reference evidence="2 3" key="1">
    <citation type="submission" date="2018-03" db="EMBL/GenBank/DDBJ databases">
        <title>Draft Genome Sequences of the Obligatory Marine Myxobacteria Enhygromyxa salina SWB005.</title>
        <authorList>
            <person name="Poehlein A."/>
            <person name="Moghaddam J.A."/>
            <person name="Harms H."/>
            <person name="Alanjari M."/>
            <person name="Koenig G.M."/>
            <person name="Daniel R."/>
            <person name="Schaeberle T.F."/>
        </authorList>
    </citation>
    <scope>NUCLEOTIDE SEQUENCE [LARGE SCALE GENOMIC DNA]</scope>
    <source>
        <strain evidence="2 3">SWB005</strain>
    </source>
</reference>
<organism evidence="2 3">
    <name type="scientific">Enhygromyxa salina</name>
    <dbReference type="NCBI Taxonomy" id="215803"/>
    <lineage>
        <taxon>Bacteria</taxon>
        <taxon>Pseudomonadati</taxon>
        <taxon>Myxococcota</taxon>
        <taxon>Polyangia</taxon>
        <taxon>Nannocystales</taxon>
        <taxon>Nannocystaceae</taxon>
        <taxon>Enhygromyxa</taxon>
    </lineage>
</organism>
<gene>
    <name evidence="2" type="ORF">ENSA5_27960</name>
</gene>
<dbReference type="AlphaFoldDB" id="A0A2S9Y4H8"/>
<sequence>MRGRNPTQTSLGQMRRPQLRSRDCVSPKRSAQAGERPICGLQIAPKLRTKQRNLAGIRALPLDL</sequence>
<keyword evidence="3" id="KW-1185">Reference proteome</keyword>